<keyword evidence="3" id="KW-1185">Reference proteome</keyword>
<dbReference type="CDD" id="cd06558">
    <property type="entry name" value="crotonase-like"/>
    <property type="match status" value="1"/>
</dbReference>
<comment type="caution">
    <text evidence="2">The sequence shown here is derived from an EMBL/GenBank/DDBJ whole genome shotgun (WGS) entry which is preliminary data.</text>
</comment>
<accession>A0ABQ7SB39</accession>
<dbReference type="PANTHER" id="PTHR11941">
    <property type="entry name" value="ENOYL-COA HYDRATASE-RELATED"/>
    <property type="match status" value="1"/>
</dbReference>
<organism evidence="2 3">
    <name type="scientific">Fragariocoptes setiger</name>
    <dbReference type="NCBI Taxonomy" id="1670756"/>
    <lineage>
        <taxon>Eukaryota</taxon>
        <taxon>Metazoa</taxon>
        <taxon>Ecdysozoa</taxon>
        <taxon>Arthropoda</taxon>
        <taxon>Chelicerata</taxon>
        <taxon>Arachnida</taxon>
        <taxon>Acari</taxon>
        <taxon>Acariformes</taxon>
        <taxon>Trombidiformes</taxon>
        <taxon>Prostigmata</taxon>
        <taxon>Eupodina</taxon>
        <taxon>Eriophyoidea</taxon>
        <taxon>Phytoptidae</taxon>
        <taxon>Fragariocoptes</taxon>
    </lineage>
</organism>
<gene>
    <name evidence="2" type="primary">ECHDC1</name>
    <name evidence="2" type="ORF">GZH46_00849</name>
</gene>
<dbReference type="InterPro" id="IPR029045">
    <property type="entry name" value="ClpP/crotonase-like_dom_sf"/>
</dbReference>
<reference evidence="2 3" key="1">
    <citation type="submission" date="2020-10" db="EMBL/GenBank/DDBJ databases">
        <authorList>
            <person name="Klimov P.B."/>
            <person name="Dyachkov S.M."/>
            <person name="Chetverikov P.E."/>
        </authorList>
    </citation>
    <scope>NUCLEOTIDE SEQUENCE [LARGE SCALE GENOMIC DNA]</scope>
    <source>
        <strain evidence="2">BMOC 18-1129-001#AD2665</strain>
        <tissue evidence="2">Entire mites</tissue>
    </source>
</reference>
<dbReference type="SUPFAM" id="SSF52096">
    <property type="entry name" value="ClpP/crotonase"/>
    <property type="match status" value="1"/>
</dbReference>
<dbReference type="Gene3D" id="3.90.226.10">
    <property type="entry name" value="2-enoyl-CoA Hydratase, Chain A, domain 1"/>
    <property type="match status" value="1"/>
</dbReference>
<sequence>MNGISLTNNMWSIQNMYVSIGGTPGGVMCKPMDNFNSLATSPTREHIDNIRDQVRHLDAKDPEIQHVILTKDSETGIATICLKSGAKNALSGRMICQLTDVIDELAVWSDGKGVLLYGADGFFCSGSDLVTVKQVANYEDGYRVATLMQYNIARFQALPMISMVLIEGSALGGGAELTLGADLRVMTQSSKIGFVHMRVGVCCGWGGGSRLVQLIGPSRATEILSSARTVGAQEALNIGLINHIISDCDETNHQQVLEKALDYLKQHLIGARPTLLAMKALVNVARALPLDQALAAEAQLFASTWGKEAHRAALSSNIKHR</sequence>
<name>A0ABQ7SB39_9ACAR</name>
<evidence type="ECO:0000256" key="1">
    <source>
        <dbReference type="ARBA" id="ARBA00023239"/>
    </source>
</evidence>
<evidence type="ECO:0000313" key="3">
    <source>
        <dbReference type="Proteomes" id="UP000825002"/>
    </source>
</evidence>
<protein>
    <submittedName>
        <fullName evidence="2">Ethylmalonyl-CoA decarboxylase</fullName>
    </submittedName>
</protein>
<proteinExistence type="predicted"/>
<dbReference type="InterPro" id="IPR001753">
    <property type="entry name" value="Enoyl-CoA_hydra/iso"/>
</dbReference>
<keyword evidence="1" id="KW-0456">Lyase</keyword>
<dbReference type="PANTHER" id="PTHR11941:SF27">
    <property type="entry name" value="ETHYLMALONYL-COA DECARBOXYLASE"/>
    <property type="match status" value="1"/>
</dbReference>
<evidence type="ECO:0000313" key="2">
    <source>
        <dbReference type="EMBL" id="KAG9510602.1"/>
    </source>
</evidence>
<dbReference type="EMBL" id="JAIFTH010000115">
    <property type="protein sequence ID" value="KAG9510602.1"/>
    <property type="molecule type" value="Genomic_DNA"/>
</dbReference>
<dbReference type="Proteomes" id="UP000825002">
    <property type="component" value="Unassembled WGS sequence"/>
</dbReference>
<dbReference type="Pfam" id="PF00378">
    <property type="entry name" value="ECH_1"/>
    <property type="match status" value="1"/>
</dbReference>